<dbReference type="PhylomeDB" id="E9HHT5"/>
<evidence type="ECO:0000313" key="3">
    <source>
        <dbReference type="EMBL" id="EFX68711.1"/>
    </source>
</evidence>
<sequence>NFNPTGKQHGGPRDANRHVGDLGNTKAIPSTPVSRPKISILSQVMSLYEDQPNSVLYRALVIHANVDDLGRGNGPESLKSGNSGAHIACGLI</sequence>
<organism evidence="3 4">
    <name type="scientific">Daphnia pulex</name>
    <name type="common">Water flea</name>
    <dbReference type="NCBI Taxonomy" id="6669"/>
    <lineage>
        <taxon>Eukaryota</taxon>
        <taxon>Metazoa</taxon>
        <taxon>Ecdysozoa</taxon>
        <taxon>Arthropoda</taxon>
        <taxon>Crustacea</taxon>
        <taxon>Branchiopoda</taxon>
        <taxon>Diplostraca</taxon>
        <taxon>Cladocera</taxon>
        <taxon>Anomopoda</taxon>
        <taxon>Daphniidae</taxon>
        <taxon>Daphnia</taxon>
    </lineage>
</organism>
<dbReference type="OMA" id="RSNWIAQ"/>
<feature type="region of interest" description="Disordered" evidence="1">
    <location>
        <begin position="1"/>
        <end position="33"/>
    </location>
</feature>
<dbReference type="InterPro" id="IPR024134">
    <property type="entry name" value="SOD_Cu/Zn_/chaperone"/>
</dbReference>
<dbReference type="InParanoid" id="E9HHT5"/>
<reference evidence="3 4" key="1">
    <citation type="journal article" date="2011" name="Science">
        <title>The ecoresponsive genome of Daphnia pulex.</title>
        <authorList>
            <person name="Colbourne J.K."/>
            <person name="Pfrender M.E."/>
            <person name="Gilbert D."/>
            <person name="Thomas W.K."/>
            <person name="Tucker A."/>
            <person name="Oakley T.H."/>
            <person name="Tokishita S."/>
            <person name="Aerts A."/>
            <person name="Arnold G.J."/>
            <person name="Basu M.K."/>
            <person name="Bauer D.J."/>
            <person name="Caceres C.E."/>
            <person name="Carmel L."/>
            <person name="Casola C."/>
            <person name="Choi J.H."/>
            <person name="Detter J.C."/>
            <person name="Dong Q."/>
            <person name="Dusheyko S."/>
            <person name="Eads B.D."/>
            <person name="Frohlich T."/>
            <person name="Geiler-Samerotte K.A."/>
            <person name="Gerlach D."/>
            <person name="Hatcher P."/>
            <person name="Jogdeo S."/>
            <person name="Krijgsveld J."/>
            <person name="Kriventseva E.V."/>
            <person name="Kultz D."/>
            <person name="Laforsch C."/>
            <person name="Lindquist E."/>
            <person name="Lopez J."/>
            <person name="Manak J.R."/>
            <person name="Muller J."/>
            <person name="Pangilinan J."/>
            <person name="Patwardhan R.P."/>
            <person name="Pitluck S."/>
            <person name="Pritham E.J."/>
            <person name="Rechtsteiner A."/>
            <person name="Rho M."/>
            <person name="Rogozin I.B."/>
            <person name="Sakarya O."/>
            <person name="Salamov A."/>
            <person name="Schaack S."/>
            <person name="Shapiro H."/>
            <person name="Shiga Y."/>
            <person name="Skalitzky C."/>
            <person name="Smith Z."/>
            <person name="Souvorov A."/>
            <person name="Sung W."/>
            <person name="Tang Z."/>
            <person name="Tsuchiya D."/>
            <person name="Tu H."/>
            <person name="Vos H."/>
            <person name="Wang M."/>
            <person name="Wolf Y.I."/>
            <person name="Yamagata H."/>
            <person name="Yamada T."/>
            <person name="Ye Y."/>
            <person name="Shaw J.R."/>
            <person name="Andrews J."/>
            <person name="Crease T.J."/>
            <person name="Tang H."/>
            <person name="Lucas S.M."/>
            <person name="Robertson H.M."/>
            <person name="Bork P."/>
            <person name="Koonin E.V."/>
            <person name="Zdobnov E.M."/>
            <person name="Grigoriev I.V."/>
            <person name="Lynch M."/>
            <person name="Boore J.L."/>
        </authorList>
    </citation>
    <scope>NUCLEOTIDE SEQUENCE [LARGE SCALE GENOMIC DNA]</scope>
</reference>
<dbReference type="InterPro" id="IPR001424">
    <property type="entry name" value="SOD_Cu_Zn_dom"/>
</dbReference>
<dbReference type="KEGG" id="dpx:DAPPUDRAFT_17612"/>
<dbReference type="Pfam" id="PF00080">
    <property type="entry name" value="Sod_Cu"/>
    <property type="match status" value="1"/>
</dbReference>
<dbReference type="STRING" id="6669.E9HHT5"/>
<dbReference type="GO" id="GO:0004784">
    <property type="term" value="F:superoxide dismutase activity"/>
    <property type="evidence" value="ECO:0000318"/>
    <property type="project" value="GO_Central"/>
</dbReference>
<evidence type="ECO:0000313" key="4">
    <source>
        <dbReference type="Proteomes" id="UP000000305"/>
    </source>
</evidence>
<dbReference type="HOGENOM" id="CLU_056632_4_2_1"/>
<name>E9HHT5_DAPPU</name>
<protein>
    <recommendedName>
        <fullName evidence="2">Superoxide dismutase copper/zinc binding domain-containing protein</fullName>
    </recommendedName>
</protein>
<dbReference type="GO" id="GO:0019430">
    <property type="term" value="P:removal of superoxide radicals"/>
    <property type="evidence" value="ECO:0000318"/>
    <property type="project" value="GO_Central"/>
</dbReference>
<feature type="non-terminal residue" evidence="3">
    <location>
        <position position="1"/>
    </location>
</feature>
<dbReference type="OrthoDB" id="2015551at2759"/>
<dbReference type="Proteomes" id="UP000000305">
    <property type="component" value="Unassembled WGS sequence"/>
</dbReference>
<dbReference type="EMBL" id="GL732650">
    <property type="protein sequence ID" value="EFX68711.1"/>
    <property type="molecule type" value="Genomic_DNA"/>
</dbReference>
<keyword evidence="4" id="KW-1185">Reference proteome</keyword>
<dbReference type="Gene3D" id="2.60.40.200">
    <property type="entry name" value="Superoxide dismutase, copper/zinc binding domain"/>
    <property type="match status" value="1"/>
</dbReference>
<dbReference type="PANTHER" id="PTHR10003">
    <property type="entry name" value="SUPEROXIDE DISMUTASE CU-ZN -RELATED"/>
    <property type="match status" value="1"/>
</dbReference>
<dbReference type="InterPro" id="IPR036423">
    <property type="entry name" value="SOD-like_Cu/Zn_dom_sf"/>
</dbReference>
<dbReference type="eggNOG" id="KOG0441">
    <property type="taxonomic scope" value="Eukaryota"/>
</dbReference>
<dbReference type="GO" id="GO:0005507">
    <property type="term" value="F:copper ion binding"/>
    <property type="evidence" value="ECO:0000318"/>
    <property type="project" value="GO_Central"/>
</dbReference>
<accession>E9HHT5</accession>
<proteinExistence type="predicted"/>
<feature type="domain" description="Superoxide dismutase copper/zinc binding" evidence="2">
    <location>
        <begin position="2"/>
        <end position="92"/>
    </location>
</feature>
<dbReference type="SUPFAM" id="SSF49329">
    <property type="entry name" value="Cu,Zn superoxide dismutase-like"/>
    <property type="match status" value="1"/>
</dbReference>
<dbReference type="PRINTS" id="PR00068">
    <property type="entry name" value="CUZNDISMTASE"/>
</dbReference>
<evidence type="ECO:0000256" key="1">
    <source>
        <dbReference type="SAM" id="MobiDB-lite"/>
    </source>
</evidence>
<dbReference type="AlphaFoldDB" id="E9HHT5"/>
<feature type="non-terminal residue" evidence="3">
    <location>
        <position position="92"/>
    </location>
</feature>
<feature type="compositionally biased region" description="Basic and acidic residues" evidence="1">
    <location>
        <begin position="11"/>
        <end position="20"/>
    </location>
</feature>
<evidence type="ECO:0000259" key="2">
    <source>
        <dbReference type="Pfam" id="PF00080"/>
    </source>
</evidence>
<gene>
    <name evidence="3" type="ORF">DAPPUDRAFT_17612</name>
</gene>